<name>A0A368JG97_9BACT</name>
<keyword evidence="2" id="KW-0472">Membrane</keyword>
<comment type="caution">
    <text evidence="3">The sequence shown here is derived from an EMBL/GenBank/DDBJ whole genome shotgun (WGS) entry which is preliminary data.</text>
</comment>
<keyword evidence="4" id="KW-1185">Reference proteome</keyword>
<evidence type="ECO:0000313" key="4">
    <source>
        <dbReference type="Proteomes" id="UP000253383"/>
    </source>
</evidence>
<dbReference type="AlphaFoldDB" id="A0A368JG97"/>
<feature type="transmembrane region" description="Helical" evidence="2">
    <location>
        <begin position="12"/>
        <end position="30"/>
    </location>
</feature>
<dbReference type="EMBL" id="QOWE01000026">
    <property type="protein sequence ID" value="RCR66562.1"/>
    <property type="molecule type" value="Genomic_DNA"/>
</dbReference>
<accession>A0A368JG97</accession>
<keyword evidence="2" id="KW-1133">Transmembrane helix</keyword>
<gene>
    <name evidence="3" type="ORF">DUE52_26175</name>
</gene>
<reference evidence="3 4" key="1">
    <citation type="submission" date="2018-07" db="EMBL/GenBank/DDBJ databases">
        <title>Genome analysis of Larkinella rosea.</title>
        <authorList>
            <person name="Zhou Z."/>
            <person name="Wang G."/>
        </authorList>
    </citation>
    <scope>NUCLEOTIDE SEQUENCE [LARGE SCALE GENOMIC DNA]</scope>
    <source>
        <strain evidence="4">zzj9</strain>
    </source>
</reference>
<dbReference type="Proteomes" id="UP000253383">
    <property type="component" value="Unassembled WGS sequence"/>
</dbReference>
<evidence type="ECO:0000256" key="2">
    <source>
        <dbReference type="SAM" id="Phobius"/>
    </source>
</evidence>
<organism evidence="3 4">
    <name type="scientific">Larkinella punicea</name>
    <dbReference type="NCBI Taxonomy" id="2315727"/>
    <lineage>
        <taxon>Bacteria</taxon>
        <taxon>Pseudomonadati</taxon>
        <taxon>Bacteroidota</taxon>
        <taxon>Cytophagia</taxon>
        <taxon>Cytophagales</taxon>
        <taxon>Spirosomataceae</taxon>
        <taxon>Larkinella</taxon>
    </lineage>
</organism>
<evidence type="ECO:0000313" key="3">
    <source>
        <dbReference type="EMBL" id="RCR66562.1"/>
    </source>
</evidence>
<evidence type="ECO:0000256" key="1">
    <source>
        <dbReference type="SAM" id="MobiDB-lite"/>
    </source>
</evidence>
<feature type="region of interest" description="Disordered" evidence="1">
    <location>
        <begin position="40"/>
        <end position="60"/>
    </location>
</feature>
<protein>
    <submittedName>
        <fullName evidence="3">Uncharacterized protein</fullName>
    </submittedName>
</protein>
<proteinExistence type="predicted"/>
<sequence>MLNDRVTQKIIFNGWGICFALQAVVGMIQIRVQNGYRPSKTISEKPQKPVNALQQTEVPV</sequence>
<keyword evidence="2" id="KW-0812">Transmembrane</keyword>